<dbReference type="PROSITE" id="PS51585">
    <property type="entry name" value="SAM_MT_TPMT"/>
    <property type="match status" value="1"/>
</dbReference>
<feature type="non-terminal residue" evidence="4">
    <location>
        <position position="66"/>
    </location>
</feature>
<evidence type="ECO:0000313" key="4">
    <source>
        <dbReference type="EMBL" id="RWS02028.1"/>
    </source>
</evidence>
<keyword evidence="1" id="KW-0489">Methyltransferase</keyword>
<dbReference type="InterPro" id="IPR029063">
    <property type="entry name" value="SAM-dependent_MTases_sf"/>
</dbReference>
<dbReference type="SUPFAM" id="SSF53335">
    <property type="entry name" value="S-adenosyl-L-methionine-dependent methyltransferases"/>
    <property type="match status" value="1"/>
</dbReference>
<evidence type="ECO:0000256" key="1">
    <source>
        <dbReference type="ARBA" id="ARBA00022603"/>
    </source>
</evidence>
<evidence type="ECO:0000256" key="2">
    <source>
        <dbReference type="ARBA" id="ARBA00022679"/>
    </source>
</evidence>
<accession>A0A443QG90</accession>
<name>A0A443QG90_9ACAR</name>
<dbReference type="OrthoDB" id="276151at2759"/>
<dbReference type="EMBL" id="NCKV01056611">
    <property type="protein sequence ID" value="RWS02028.1"/>
    <property type="molecule type" value="Genomic_DNA"/>
</dbReference>
<dbReference type="Gene3D" id="3.40.50.150">
    <property type="entry name" value="Vaccinia Virus protein VP39"/>
    <property type="match status" value="1"/>
</dbReference>
<keyword evidence="5" id="KW-1185">Reference proteome</keyword>
<organism evidence="4 5">
    <name type="scientific">Leptotrombidium deliense</name>
    <dbReference type="NCBI Taxonomy" id="299467"/>
    <lineage>
        <taxon>Eukaryota</taxon>
        <taxon>Metazoa</taxon>
        <taxon>Ecdysozoa</taxon>
        <taxon>Arthropoda</taxon>
        <taxon>Chelicerata</taxon>
        <taxon>Arachnida</taxon>
        <taxon>Acari</taxon>
        <taxon>Acariformes</taxon>
        <taxon>Trombidiformes</taxon>
        <taxon>Prostigmata</taxon>
        <taxon>Anystina</taxon>
        <taxon>Parasitengona</taxon>
        <taxon>Trombiculoidea</taxon>
        <taxon>Trombiculidae</taxon>
        <taxon>Leptotrombidium</taxon>
    </lineage>
</organism>
<sequence>MDNDGGNNRDTKRGGAEFWKSCYSRKCTGWQLNTVHSLLVKYIHLLEPQKPSTIFVPLYGKSLDIQ</sequence>
<dbReference type="AlphaFoldDB" id="A0A443QG90"/>
<dbReference type="GO" id="GO:0032259">
    <property type="term" value="P:methylation"/>
    <property type="evidence" value="ECO:0007669"/>
    <property type="project" value="UniProtKB-KW"/>
</dbReference>
<protein>
    <submittedName>
        <fullName evidence="4">Uncharacterized protein</fullName>
    </submittedName>
</protein>
<dbReference type="VEuPathDB" id="VectorBase:LDEU014354"/>
<dbReference type="GO" id="GO:0008757">
    <property type="term" value="F:S-adenosylmethionine-dependent methyltransferase activity"/>
    <property type="evidence" value="ECO:0007669"/>
    <property type="project" value="InterPro"/>
</dbReference>
<gene>
    <name evidence="4" type="ORF">B4U80_14775</name>
</gene>
<reference evidence="4 5" key="1">
    <citation type="journal article" date="2018" name="Gigascience">
        <title>Genomes of trombidid mites reveal novel predicted allergens and laterally-transferred genes associated with secondary metabolism.</title>
        <authorList>
            <person name="Dong X."/>
            <person name="Chaisiri K."/>
            <person name="Xia D."/>
            <person name="Armstrong S.D."/>
            <person name="Fang Y."/>
            <person name="Donnelly M.J."/>
            <person name="Kadowaki T."/>
            <person name="McGarry J.W."/>
            <person name="Darby A.C."/>
            <person name="Makepeace B.L."/>
        </authorList>
    </citation>
    <scope>NUCLEOTIDE SEQUENCE [LARGE SCALE GENOMIC DNA]</scope>
    <source>
        <strain evidence="4">UoL-UT</strain>
    </source>
</reference>
<evidence type="ECO:0000313" key="5">
    <source>
        <dbReference type="Proteomes" id="UP000288716"/>
    </source>
</evidence>
<dbReference type="Proteomes" id="UP000288716">
    <property type="component" value="Unassembled WGS sequence"/>
</dbReference>
<keyword evidence="2" id="KW-0808">Transferase</keyword>
<dbReference type="Pfam" id="PF05724">
    <property type="entry name" value="TPMT"/>
    <property type="match status" value="1"/>
</dbReference>
<dbReference type="InterPro" id="IPR008854">
    <property type="entry name" value="TPMT"/>
</dbReference>
<keyword evidence="3" id="KW-0949">S-adenosyl-L-methionine</keyword>
<comment type="caution">
    <text evidence="4">The sequence shown here is derived from an EMBL/GenBank/DDBJ whole genome shotgun (WGS) entry which is preliminary data.</text>
</comment>
<proteinExistence type="predicted"/>
<evidence type="ECO:0000256" key="3">
    <source>
        <dbReference type="ARBA" id="ARBA00022691"/>
    </source>
</evidence>